<accession>Q82Q93</accession>
<evidence type="ECO:0000256" key="1">
    <source>
        <dbReference type="SAM" id="SignalP"/>
    </source>
</evidence>
<dbReference type="PANTHER" id="PTHR47791">
    <property type="entry name" value="MEIOTICALLY UP-REGULATED GENE 191 PROTEIN"/>
    <property type="match status" value="1"/>
</dbReference>
<gene>
    <name evidence="2" type="ORF">SAVERM_627</name>
</gene>
<name>Q82Q93_STRAW</name>
<dbReference type="InterPro" id="IPR008928">
    <property type="entry name" value="6-hairpin_glycosidase_sf"/>
</dbReference>
<dbReference type="Proteomes" id="UP000000428">
    <property type="component" value="Chromosome"/>
</dbReference>
<evidence type="ECO:0000313" key="2">
    <source>
        <dbReference type="EMBL" id="BAC68337.1"/>
    </source>
</evidence>
<dbReference type="PANTHER" id="PTHR47791:SF1">
    <property type="entry name" value="ENDO MANNANASE, GH76 FAMILY (EUROFUNG)"/>
    <property type="match status" value="1"/>
</dbReference>
<keyword evidence="1" id="KW-0732">Signal</keyword>
<dbReference type="Gene3D" id="1.50.10.20">
    <property type="match status" value="1"/>
</dbReference>
<reference evidence="2 3" key="2">
    <citation type="journal article" date="2003" name="Nat. Biotechnol.">
        <title>Complete genome sequence and comparative analysis of the industrial microorganism Streptomyces avermitilis.</title>
        <authorList>
            <person name="Ikeda H."/>
            <person name="Ishikawa J."/>
            <person name="Hanamoto A."/>
            <person name="Shinose M."/>
            <person name="Kikuchi H."/>
            <person name="Shiba T."/>
            <person name="Sakaki Y."/>
            <person name="Hattori M."/>
            <person name="Omura S."/>
        </authorList>
    </citation>
    <scope>NUCLEOTIDE SEQUENCE [LARGE SCALE GENOMIC DNA]</scope>
    <source>
        <strain evidence="3">ATCC 31267 / DSM 46492 / JCM 5070 / NBRC 14893 / NCIMB 12804 / NRRL 8165 / MA-4680</strain>
    </source>
</reference>
<dbReference type="KEGG" id="sma:SAVERM_627"/>
<dbReference type="AlphaFoldDB" id="Q82Q93"/>
<organism evidence="2 3">
    <name type="scientific">Streptomyces avermitilis (strain ATCC 31267 / DSM 46492 / JCM 5070 / NBRC 14893 / NCIMB 12804 / NRRL 8165 / MA-4680)</name>
    <dbReference type="NCBI Taxonomy" id="227882"/>
    <lineage>
        <taxon>Bacteria</taxon>
        <taxon>Bacillati</taxon>
        <taxon>Actinomycetota</taxon>
        <taxon>Actinomycetes</taxon>
        <taxon>Kitasatosporales</taxon>
        <taxon>Streptomycetaceae</taxon>
        <taxon>Streptomyces</taxon>
    </lineage>
</organism>
<keyword evidence="3" id="KW-1185">Reference proteome</keyword>
<dbReference type="SMR" id="Q82Q93"/>
<protein>
    <submittedName>
        <fullName evidence="2">Glycosyl hydrolase, secreted</fullName>
    </submittedName>
</protein>
<evidence type="ECO:0000313" key="3">
    <source>
        <dbReference type="Proteomes" id="UP000000428"/>
    </source>
</evidence>
<dbReference type="GO" id="GO:0005975">
    <property type="term" value="P:carbohydrate metabolic process"/>
    <property type="evidence" value="ECO:0007669"/>
    <property type="project" value="InterPro"/>
</dbReference>
<dbReference type="GO" id="GO:0016787">
    <property type="term" value="F:hydrolase activity"/>
    <property type="evidence" value="ECO:0007669"/>
    <property type="project" value="UniProtKB-KW"/>
</dbReference>
<dbReference type="InterPro" id="IPR053169">
    <property type="entry name" value="MUG_Protein"/>
</dbReference>
<feature type="chain" id="PRO_5004300151" evidence="1">
    <location>
        <begin position="35"/>
        <end position="491"/>
    </location>
</feature>
<dbReference type="Pfam" id="PF03663">
    <property type="entry name" value="Glyco_hydro_76"/>
    <property type="match status" value="1"/>
</dbReference>
<dbReference type="SUPFAM" id="SSF48208">
    <property type="entry name" value="Six-hairpin glycosidases"/>
    <property type="match status" value="1"/>
</dbReference>
<feature type="signal peptide" evidence="1">
    <location>
        <begin position="1"/>
        <end position="34"/>
    </location>
</feature>
<reference evidence="2 3" key="1">
    <citation type="journal article" date="2001" name="Proc. Natl. Acad. Sci. U.S.A.">
        <title>Genome sequence of an industrial microorganism Streptomyces avermitilis: deducing the ability of producing secondary metabolites.</title>
        <authorList>
            <person name="Omura S."/>
            <person name="Ikeda H."/>
            <person name="Ishikawa J."/>
            <person name="Hanamoto A."/>
            <person name="Takahashi C."/>
            <person name="Shinose M."/>
            <person name="Takahashi Y."/>
            <person name="Horikawa H."/>
            <person name="Nakazawa H."/>
            <person name="Osonoe T."/>
            <person name="Kikuchi H."/>
            <person name="Shiba T."/>
            <person name="Sakaki Y."/>
            <person name="Hattori M."/>
        </authorList>
    </citation>
    <scope>NUCLEOTIDE SEQUENCE [LARGE SCALE GENOMIC DNA]</scope>
    <source>
        <strain evidence="3">ATCC 31267 / DSM 46492 / JCM 5070 / NBRC 14893 / NCIMB 12804 / NRRL 8165 / MA-4680</strain>
    </source>
</reference>
<dbReference type="eggNOG" id="COG4833">
    <property type="taxonomic scope" value="Bacteria"/>
</dbReference>
<dbReference type="GeneID" id="41537765"/>
<sequence length="491" mass="52841">MHSKARRTRMLGAGLLATVMSLALLIPASGSAEAATTAVQATVCNKYCDGRDPSLSPQDRRPVTTSIYSRTIALHFDDTDAMGWASITNGSPTDEVWLDRSFDGGRTWTSGSRLGDTTIPSGQTGWRTLMYNVDDWNNLGVGALRACGKAGNRTEIACTAWARTTWNAGSRPTAAATALMQSYNLSSGLFDSTGWWNSANALTALINNIQVTGMSSYKYAIAKTYDLNLHAQGGNFTNDYIDDTGWWGLAWVAAYDLTGDSRYLNTARADADHMHRYWDSTCGGGVWWSTAKTYKNAIANSLYLELNAALHNRVPSDTTYLARANAEWSWFQGTAMINSSHLVNDGINVTTCTNNGDTAWSYNQGVLLGGLAELYRATGNSALLTKGRQIGDASTTSTALNSGGILREPCETGGCGADGPSFKGAYIRGLNAFNAQLSDRPYTSYIHRQADSAYANDRTPLDAYGLHWAGPLDTSDAARQQSAVDLMNAAS</sequence>
<keyword evidence="2" id="KW-0378">Hydrolase</keyword>
<dbReference type="EMBL" id="BA000030">
    <property type="protein sequence ID" value="BAC68337.1"/>
    <property type="molecule type" value="Genomic_DNA"/>
</dbReference>
<dbReference type="HOGENOM" id="CLU_028686_2_0_11"/>
<proteinExistence type="predicted"/>
<dbReference type="RefSeq" id="WP_010982065.1">
    <property type="nucleotide sequence ID" value="NC_003155.5"/>
</dbReference>
<reference evidence="2 3" key="3">
    <citation type="journal article" date="2014" name="J. Ind. Microbiol. Biotechnol.">
        <title>Genome mining of the Streptomyces avermitilis genome and development of genome-minimized hosts for heterologous expression of biosynthetic gene clusters.</title>
        <authorList>
            <person name="Ikeda H."/>
            <person name="Shin-ya K."/>
            <person name="Omura S."/>
        </authorList>
    </citation>
    <scope>NUCLEOTIDE SEQUENCE [LARGE SCALE GENOMIC DNA]</scope>
    <source>
        <strain evidence="3">ATCC 31267 / DSM 46492 / JCM 5070 / NBRC 14893 / NCIMB 12804 / NRRL 8165 / MA-4680</strain>
    </source>
</reference>
<dbReference type="InterPro" id="IPR005198">
    <property type="entry name" value="Glyco_hydro_76"/>
</dbReference>